<dbReference type="EMBL" id="REGN01002871">
    <property type="protein sequence ID" value="RNA25721.1"/>
    <property type="molecule type" value="Genomic_DNA"/>
</dbReference>
<name>A0A3M7RQA5_BRAPC</name>
<sequence>AWSRGHLAGQKRNGRERGQPPKRPVHLTANDREMASQILQDRVVAGQLSAN</sequence>
<feature type="non-terminal residue" evidence="2">
    <location>
        <position position="1"/>
    </location>
</feature>
<evidence type="ECO:0000313" key="3">
    <source>
        <dbReference type="Proteomes" id="UP000276133"/>
    </source>
</evidence>
<evidence type="ECO:0000313" key="2">
    <source>
        <dbReference type="EMBL" id="RNA25721.1"/>
    </source>
</evidence>
<organism evidence="2 3">
    <name type="scientific">Brachionus plicatilis</name>
    <name type="common">Marine rotifer</name>
    <name type="synonym">Brachionus muelleri</name>
    <dbReference type="NCBI Taxonomy" id="10195"/>
    <lineage>
        <taxon>Eukaryota</taxon>
        <taxon>Metazoa</taxon>
        <taxon>Spiralia</taxon>
        <taxon>Gnathifera</taxon>
        <taxon>Rotifera</taxon>
        <taxon>Eurotatoria</taxon>
        <taxon>Monogononta</taxon>
        <taxon>Pseudotrocha</taxon>
        <taxon>Ploima</taxon>
        <taxon>Brachionidae</taxon>
        <taxon>Brachionus</taxon>
    </lineage>
</organism>
<feature type="region of interest" description="Disordered" evidence="1">
    <location>
        <begin position="1"/>
        <end position="31"/>
    </location>
</feature>
<comment type="caution">
    <text evidence="2">The sequence shown here is derived from an EMBL/GenBank/DDBJ whole genome shotgun (WGS) entry which is preliminary data.</text>
</comment>
<reference evidence="2 3" key="1">
    <citation type="journal article" date="2018" name="Sci. Rep.">
        <title>Genomic signatures of local adaptation to the degree of environmental predictability in rotifers.</title>
        <authorList>
            <person name="Franch-Gras L."/>
            <person name="Hahn C."/>
            <person name="Garcia-Roger E.M."/>
            <person name="Carmona M.J."/>
            <person name="Serra M."/>
            <person name="Gomez A."/>
        </authorList>
    </citation>
    <scope>NUCLEOTIDE SEQUENCE [LARGE SCALE GENOMIC DNA]</scope>
    <source>
        <strain evidence="2">HYR1</strain>
    </source>
</reference>
<protein>
    <submittedName>
        <fullName evidence="2">Uncharacterized protein</fullName>
    </submittedName>
</protein>
<proteinExistence type="predicted"/>
<dbReference type="AlphaFoldDB" id="A0A3M7RQA5"/>
<accession>A0A3M7RQA5</accession>
<keyword evidence="3" id="KW-1185">Reference proteome</keyword>
<evidence type="ECO:0000256" key="1">
    <source>
        <dbReference type="SAM" id="MobiDB-lite"/>
    </source>
</evidence>
<gene>
    <name evidence="2" type="ORF">BpHYR1_052268</name>
</gene>
<dbReference type="Proteomes" id="UP000276133">
    <property type="component" value="Unassembled WGS sequence"/>
</dbReference>